<evidence type="ECO:0000313" key="6">
    <source>
        <dbReference type="Proteomes" id="UP001369086"/>
    </source>
</evidence>
<evidence type="ECO:0000313" key="5">
    <source>
        <dbReference type="EMBL" id="KAK6480656.1"/>
    </source>
</evidence>
<dbReference type="PANTHER" id="PTHR12967">
    <property type="entry name" value="PROTEIN SHQ1 HOMOLOG"/>
    <property type="match status" value="1"/>
</dbReference>
<comment type="similarity">
    <text evidence="1">Belongs to the SHQ1 family.</text>
</comment>
<feature type="domain" description="CS" evidence="4">
    <location>
        <begin position="1"/>
        <end position="95"/>
    </location>
</feature>
<dbReference type="Proteomes" id="UP001369086">
    <property type="component" value="Unassembled WGS sequence"/>
</dbReference>
<evidence type="ECO:0000259" key="4">
    <source>
        <dbReference type="PROSITE" id="PS51203"/>
    </source>
</evidence>
<protein>
    <recommendedName>
        <fullName evidence="2">Protein SHQ1 homolog</fullName>
    </recommendedName>
</protein>
<keyword evidence="6" id="KW-1185">Reference proteome</keyword>
<reference evidence="5 6" key="1">
    <citation type="submission" date="2021-05" db="EMBL/GenBank/DDBJ databases">
        <authorList>
            <person name="Zahm M."/>
            <person name="Klopp C."/>
            <person name="Cabau C."/>
            <person name="Kuhl H."/>
            <person name="Suciu R."/>
            <person name="Ciorpac M."/>
            <person name="Holostenco D."/>
            <person name="Gessner J."/>
            <person name="Wuertz S."/>
            <person name="Hohne C."/>
            <person name="Stock M."/>
            <person name="Gislard M."/>
            <person name="Lluch J."/>
            <person name="Milhes M."/>
            <person name="Lampietro C."/>
            <person name="Lopez Roques C."/>
            <person name="Donnadieu C."/>
            <person name="Du K."/>
            <person name="Schartl M."/>
            <person name="Guiguen Y."/>
        </authorList>
    </citation>
    <scope>NUCLEOTIDE SEQUENCE [LARGE SCALE GENOMIC DNA]</scope>
    <source>
        <strain evidence="5">Hh-F2</strain>
        <tissue evidence="5">Blood</tissue>
    </source>
</reference>
<dbReference type="Pfam" id="PF04925">
    <property type="entry name" value="SHQ1"/>
    <property type="match status" value="1"/>
</dbReference>
<dbReference type="InterPro" id="IPR048696">
    <property type="entry name" value="SHQ1-like_CS"/>
</dbReference>
<evidence type="ECO:0000256" key="1">
    <source>
        <dbReference type="ARBA" id="ARBA00005607"/>
    </source>
</evidence>
<dbReference type="Pfam" id="PF21413">
    <property type="entry name" value="SHQ1-like_CS"/>
    <property type="match status" value="1"/>
</dbReference>
<dbReference type="InterPro" id="IPR039742">
    <property type="entry name" value="Shq1"/>
</dbReference>
<dbReference type="InterPro" id="IPR007009">
    <property type="entry name" value="Shq1_C"/>
</dbReference>
<dbReference type="PANTHER" id="PTHR12967:SF0">
    <property type="entry name" value="PROTEIN SHQ1 HOMOLOG"/>
    <property type="match status" value="1"/>
</dbReference>
<feature type="compositionally biased region" description="Low complexity" evidence="3">
    <location>
        <begin position="464"/>
        <end position="475"/>
    </location>
</feature>
<dbReference type="InterPro" id="IPR008978">
    <property type="entry name" value="HSP20-like_chaperone"/>
</dbReference>
<feature type="compositionally biased region" description="Basic and acidic residues" evidence="3">
    <location>
        <begin position="480"/>
        <end position="493"/>
    </location>
</feature>
<dbReference type="Gene3D" id="2.60.40.790">
    <property type="match status" value="1"/>
</dbReference>
<evidence type="ECO:0000256" key="3">
    <source>
        <dbReference type="SAM" id="MobiDB-lite"/>
    </source>
</evidence>
<comment type="caution">
    <text evidence="5">The sequence shown here is derived from an EMBL/GenBank/DDBJ whole genome shotgun (WGS) entry which is preliminary data.</text>
</comment>
<proteinExistence type="inferred from homology"/>
<accession>A0ABR0Z756</accession>
<dbReference type="PROSITE" id="PS51203">
    <property type="entry name" value="CS"/>
    <property type="match status" value="1"/>
</dbReference>
<sequence>MITPAFELSQEQHFLTITIHVPYARVSEFDLYIDGEDFKLYAKPYFLRQVALGLLTLPGRIVEDGREKASFDVDKGLFTIRIPKETPGQHFEGLDMLTALLAPKGSRSAKPLVEEMEGSAVTEEEEEEEFDWQIDQTPYVVTTEEELNSLCKYGFGNQRAGVFTRLQDELVDVIDVKSPDNTTAAERRQNRLAAEQAKFDPDHYLADLFEDDYIHHLLKYQPWWIEARNEREKKLRTCLEQHTEEATVTFSEEEKEQLRKFTNKSYLLDKKASQQVWISLVDIILAYAYEVRATEGETNVESAWNIRKLSGTLSWLESYNSIQNVLESCGRRVLCYPLYRHFKLIVAAIHDTSVILQLGKACVLKCLLAIHRIFRENDPAYILNDLYISDYCVWIQKAKSKKVVALAEVLLKTKLRKADLGFELEELEAAALLVQEEENRLTAACQVSRQRQSSSESEEETGDSGESSSCSSSGTDESDSEKGDSPGRAKDVQIKQPSIVEQKAGPPGATIIPVANPRAEQLDCAAELLADENAALSDSAVKKVQSASSSITRKLIEELGEQVHSVVKISEWSEGAASESCNMLQDEQAKPSVESTEHTVPGPAAAAAAQQGNFLEVCPKRSPLLIIANCHEDVEDS</sequence>
<dbReference type="InterPro" id="IPR007052">
    <property type="entry name" value="CS_dom"/>
</dbReference>
<name>A0ABR0Z756_HUSHU</name>
<evidence type="ECO:0000256" key="2">
    <source>
        <dbReference type="ARBA" id="ARBA00013750"/>
    </source>
</evidence>
<organism evidence="5 6">
    <name type="scientific">Huso huso</name>
    <name type="common">Beluga</name>
    <name type="synonym">Acipenser huso</name>
    <dbReference type="NCBI Taxonomy" id="61971"/>
    <lineage>
        <taxon>Eukaryota</taxon>
        <taxon>Metazoa</taxon>
        <taxon>Chordata</taxon>
        <taxon>Craniata</taxon>
        <taxon>Vertebrata</taxon>
        <taxon>Euteleostomi</taxon>
        <taxon>Actinopterygii</taxon>
        <taxon>Chondrostei</taxon>
        <taxon>Acipenseriformes</taxon>
        <taxon>Acipenseridae</taxon>
        <taxon>Huso</taxon>
    </lineage>
</organism>
<feature type="region of interest" description="Disordered" evidence="3">
    <location>
        <begin position="445"/>
        <end position="512"/>
    </location>
</feature>
<dbReference type="EMBL" id="JAHFZB010000016">
    <property type="protein sequence ID" value="KAK6480656.1"/>
    <property type="molecule type" value="Genomic_DNA"/>
</dbReference>
<gene>
    <name evidence="5" type="ORF">HHUSO_G18431</name>
</gene>